<accession>A0ABM7PK14</accession>
<dbReference type="InterPro" id="IPR003661">
    <property type="entry name" value="HisK_dim/P_dom"/>
</dbReference>
<dbReference type="PANTHER" id="PTHR45339">
    <property type="entry name" value="HYBRID SIGNAL TRANSDUCTION HISTIDINE KINASE J"/>
    <property type="match status" value="1"/>
</dbReference>
<dbReference type="RefSeq" id="WP_236889317.1">
    <property type="nucleotide sequence ID" value="NZ_AP024488.1"/>
</dbReference>
<gene>
    <name evidence="16" type="ORF">DSLASN_35350</name>
</gene>
<dbReference type="Pfam" id="PF08269">
    <property type="entry name" value="dCache_2"/>
    <property type="match status" value="1"/>
</dbReference>
<dbReference type="SUPFAM" id="SSF55874">
    <property type="entry name" value="ATPase domain of HSP90 chaperone/DNA topoisomerase II/histidine kinase"/>
    <property type="match status" value="1"/>
</dbReference>
<dbReference type="InterPro" id="IPR005467">
    <property type="entry name" value="His_kinase_dom"/>
</dbReference>
<keyword evidence="6 12" id="KW-0812">Transmembrane</keyword>
<dbReference type="InterPro" id="IPR036097">
    <property type="entry name" value="HisK_dim/P_sf"/>
</dbReference>
<dbReference type="PROSITE" id="PS50109">
    <property type="entry name" value="HIS_KIN"/>
    <property type="match status" value="1"/>
</dbReference>
<keyword evidence="7 12" id="KW-1133">Transmembrane helix</keyword>
<feature type="domain" description="Response regulatory" evidence="14">
    <location>
        <begin position="1459"/>
        <end position="1578"/>
    </location>
</feature>
<evidence type="ECO:0000256" key="10">
    <source>
        <dbReference type="PROSITE-ProRule" id="PRU00169"/>
    </source>
</evidence>
<protein>
    <recommendedName>
        <fullName evidence="3">histidine kinase</fullName>
        <ecNumber evidence="3">2.7.13.3</ecNumber>
    </recommendedName>
</protein>
<evidence type="ECO:0000256" key="2">
    <source>
        <dbReference type="ARBA" id="ARBA00004651"/>
    </source>
</evidence>
<evidence type="ECO:0000256" key="7">
    <source>
        <dbReference type="ARBA" id="ARBA00022989"/>
    </source>
</evidence>
<dbReference type="Pfam" id="PF00512">
    <property type="entry name" value="HisKA"/>
    <property type="match status" value="1"/>
</dbReference>
<dbReference type="SMART" id="SM00086">
    <property type="entry name" value="PAC"/>
    <property type="match status" value="2"/>
</dbReference>
<proteinExistence type="predicted"/>
<dbReference type="InterPro" id="IPR013656">
    <property type="entry name" value="PAS_4"/>
</dbReference>
<dbReference type="InterPro" id="IPR001789">
    <property type="entry name" value="Sig_transdc_resp-reg_receiver"/>
</dbReference>
<keyword evidence="9 12" id="KW-0472">Membrane</keyword>
<evidence type="ECO:0000256" key="12">
    <source>
        <dbReference type="SAM" id="Phobius"/>
    </source>
</evidence>
<dbReference type="SUPFAM" id="SSF47384">
    <property type="entry name" value="Homodimeric domain of signal transducing histidine kinase"/>
    <property type="match status" value="1"/>
</dbReference>
<evidence type="ECO:0000256" key="1">
    <source>
        <dbReference type="ARBA" id="ARBA00000085"/>
    </source>
</evidence>
<dbReference type="SUPFAM" id="SSF55785">
    <property type="entry name" value="PYP-like sensor domain (PAS domain)"/>
    <property type="match status" value="2"/>
</dbReference>
<dbReference type="Gene3D" id="1.10.287.130">
    <property type="match status" value="1"/>
</dbReference>
<evidence type="ECO:0000256" key="6">
    <source>
        <dbReference type="ARBA" id="ARBA00022692"/>
    </source>
</evidence>
<keyword evidence="8" id="KW-0902">Two-component regulatory system</keyword>
<dbReference type="Gene3D" id="3.30.565.10">
    <property type="entry name" value="Histidine kinase-like ATPase, C-terminal domain"/>
    <property type="match status" value="1"/>
</dbReference>
<dbReference type="NCBIfam" id="TIGR00229">
    <property type="entry name" value="sensory_box"/>
    <property type="match status" value="2"/>
</dbReference>
<evidence type="ECO:0000259" key="13">
    <source>
        <dbReference type="PROSITE" id="PS50109"/>
    </source>
</evidence>
<evidence type="ECO:0000256" key="9">
    <source>
        <dbReference type="ARBA" id="ARBA00023136"/>
    </source>
</evidence>
<evidence type="ECO:0000256" key="11">
    <source>
        <dbReference type="SAM" id="Coils"/>
    </source>
</evidence>
<dbReference type="SMART" id="SM01049">
    <property type="entry name" value="Cache_2"/>
    <property type="match status" value="2"/>
</dbReference>
<dbReference type="SMART" id="SM00387">
    <property type="entry name" value="HATPase_c"/>
    <property type="match status" value="1"/>
</dbReference>
<dbReference type="InterPro" id="IPR004358">
    <property type="entry name" value="Sig_transdc_His_kin-like_C"/>
</dbReference>
<evidence type="ECO:0000259" key="15">
    <source>
        <dbReference type="PROSITE" id="PS50113"/>
    </source>
</evidence>
<comment type="catalytic activity">
    <reaction evidence="1">
        <text>ATP + protein L-histidine = ADP + protein N-phospho-L-histidine.</text>
        <dbReference type="EC" id="2.7.13.3"/>
    </reaction>
</comment>
<feature type="domain" description="PAC" evidence="15">
    <location>
        <begin position="874"/>
        <end position="926"/>
    </location>
</feature>
<feature type="domain" description="PAC" evidence="15">
    <location>
        <begin position="1005"/>
        <end position="1055"/>
    </location>
</feature>
<feature type="domain" description="Response regulatory" evidence="14">
    <location>
        <begin position="1311"/>
        <end position="1432"/>
    </location>
</feature>
<dbReference type="CDD" id="cd16922">
    <property type="entry name" value="HATPase_EvgS-ArcB-TorS-like"/>
    <property type="match status" value="1"/>
</dbReference>
<sequence length="1585" mass="176759">MASSVHRTYGPMIFLILLWGALLAMPSFASGATVPKKVLLLNSYHQGLSWTDGITDAVIQYFRDDNVEIHVEYLDSKRSSLAKVVAPVTDYLVKKYATSPPDVVICSDNNALDFLRQYGSLIFPGVPVVFCGINDFQPTMLKGFDGNITGVVESTDPLGTARLALSLLPDTRRLVIITGITPTGQAMKRQAEKALAGLPATVEKIWWDGLSREELSHRLKRLKRGDVVLLILFNRDGTGEYFSFEESAEFITTDSKVPVFGLWDFYLGTGVVGGRMASSRDQGRSAAYLAGRILNGKQVSQLRVIDSSPNVYMFDDDALTAFNLDRDKLPSGSIMVGAPGGDLPRPLYYINTIIIFLFSIALLYIALLSSRLFRKKAPLPQFSKQLSQMVIALPAMALILATLLWAGHDYLQFRENTRNLSRKLKEELRRTIVYQVNRAMEAIAFQRETERIRLRRDLKSRTEEAHGIVTHMYNTHRDRSREEVEGLIHDALYAMRWNDMRGYYFVLDLKGRMVVHPLLPGLEGQNVLHLTDEDGVFLVKQFLTTIKGKDEGFSHYKWAKTPDAPFQSPKLSHLRLFKPMGLVIGTGEYLDDIRGDTQKLARQQLEDITYANGEGYIFVKSYDGVELVNRTQPNLIGENLWEQTDPFGLKIIPELIAAAKRPDGGFVTYAWNKPSAGRVVEKLSYVRGVDDWQWAVGSGLYLDDLDQAVTVAKREMVTNFSARLGLMLAAMGGLGLFCTWLGRRYSARLATQFQTFQEDFITSEGDPMDVTVYRHAEFQDLAMGINGVQEERKRVSMALIKQQSLMEAIFASTADLLMLKDRGGVYRMVNDACTAFMELERRTIEGRTDRELFPPGQAELFSRGDAEVLEQGHALTDEWELDKGGSLKSLLISKTAVLEGSGKITGVLCSARDITNFRQAQEELKQSEERFRRLFQDTSDPAFLIEGNRFMDCNQAGLDILRISSIEEVVGTHPSKFSPPLQPDGTPSAPVIDALIAKAFEKGASTFEWVQQRADGESFWAEVSLTPIAVQDRQVLHCVLRDITERKQMKQELEDARDRAEEASHAKSTFLANMSHEIRTPMNGVIGMTGLLLDTQLTDEQRQYAETVQASGESLLALINDILDFSKIEAGKLDLDILNFDLRAMLDDFSGLMAVRAEEKNLELICAPSPEVPCYLRGDPGRLKQILINLTGNAIKFTENGEVSIHVDTLEDTGKKVLLKFSVKDTGIGIPEKKQPLIFQSFQQLDASTTRQFGGTGLGLAISKQLVELMGGHIGVVSRKAKGSNFWFTVNLEKQQSHPPPLRLAALEGLRMLIVDDNQTNRRLLISQLTAWGIRSDAVDSGAACLDHLDRARKGGDPYGLAILDMQMPEMDGETLGRTIRANPDHQDTLLIMMTSMARRGDAKLFHKIGFSGYLIKPVKQKDLYDTLAAVVGKGISDAGESPIVTRHMVRENRLRKGRILLAEDNPTNQKLAVLLLRKMGLTADAVANGKEAVEALSNTPYDLVLMDVQMPEMDGYEATKQIRAEGSPVLNRAIPVIAMTAFAMKGDRESCLEAGMDDYLSKPIRIDDLTHILDQWLPMTEETP</sequence>
<evidence type="ECO:0000259" key="14">
    <source>
        <dbReference type="PROSITE" id="PS50110"/>
    </source>
</evidence>
<evidence type="ECO:0000256" key="5">
    <source>
        <dbReference type="ARBA" id="ARBA00022553"/>
    </source>
</evidence>
<dbReference type="SMART" id="SM00388">
    <property type="entry name" value="HisKA"/>
    <property type="match status" value="1"/>
</dbReference>
<feature type="modified residue" description="4-aspartylphosphate" evidence="10">
    <location>
        <position position="1365"/>
    </location>
</feature>
<dbReference type="InterPro" id="IPR003594">
    <property type="entry name" value="HATPase_dom"/>
</dbReference>
<dbReference type="CDD" id="cd00130">
    <property type="entry name" value="PAS"/>
    <property type="match status" value="2"/>
</dbReference>
<feature type="coiled-coil region" evidence="11">
    <location>
        <begin position="1039"/>
        <end position="1066"/>
    </location>
</feature>
<dbReference type="PROSITE" id="PS50113">
    <property type="entry name" value="PAC"/>
    <property type="match status" value="2"/>
</dbReference>
<dbReference type="SMART" id="SM00448">
    <property type="entry name" value="REC"/>
    <property type="match status" value="2"/>
</dbReference>
<dbReference type="InterPro" id="IPR001610">
    <property type="entry name" value="PAC"/>
</dbReference>
<dbReference type="Proteomes" id="UP001320148">
    <property type="component" value="Chromosome"/>
</dbReference>
<name>A0ABM7PK14_9BACT</name>
<dbReference type="Pfam" id="PF02518">
    <property type="entry name" value="HATPase_c"/>
    <property type="match status" value="1"/>
</dbReference>
<dbReference type="InterPro" id="IPR004010">
    <property type="entry name" value="Double_Cache_2"/>
</dbReference>
<evidence type="ECO:0000313" key="16">
    <source>
        <dbReference type="EMBL" id="BCS97903.1"/>
    </source>
</evidence>
<dbReference type="SUPFAM" id="SSF52172">
    <property type="entry name" value="CheY-like"/>
    <property type="match status" value="2"/>
</dbReference>
<dbReference type="InterPro" id="IPR000700">
    <property type="entry name" value="PAS-assoc_C"/>
</dbReference>
<keyword evidence="17" id="KW-1185">Reference proteome</keyword>
<dbReference type="PANTHER" id="PTHR45339:SF1">
    <property type="entry name" value="HYBRID SIGNAL TRANSDUCTION HISTIDINE KINASE J"/>
    <property type="match status" value="1"/>
</dbReference>
<feature type="transmembrane region" description="Helical" evidence="12">
    <location>
        <begin position="389"/>
        <end position="408"/>
    </location>
</feature>
<dbReference type="Gene3D" id="3.30.450.20">
    <property type="entry name" value="PAS domain"/>
    <property type="match status" value="4"/>
</dbReference>
<dbReference type="InterPro" id="IPR000014">
    <property type="entry name" value="PAS"/>
</dbReference>
<feature type="modified residue" description="4-aspartylphosphate" evidence="10">
    <location>
        <position position="1508"/>
    </location>
</feature>
<dbReference type="SMART" id="SM00091">
    <property type="entry name" value="PAS"/>
    <property type="match status" value="2"/>
</dbReference>
<dbReference type="InterPro" id="IPR035965">
    <property type="entry name" value="PAS-like_dom_sf"/>
</dbReference>
<dbReference type="CDD" id="cd00082">
    <property type="entry name" value="HisKA"/>
    <property type="match status" value="1"/>
</dbReference>
<feature type="domain" description="Histidine kinase" evidence="13">
    <location>
        <begin position="1073"/>
        <end position="1294"/>
    </location>
</feature>
<dbReference type="InterPro" id="IPR011006">
    <property type="entry name" value="CheY-like_superfamily"/>
</dbReference>
<dbReference type="Pfam" id="PF08448">
    <property type="entry name" value="PAS_4"/>
    <property type="match status" value="1"/>
</dbReference>
<comment type="subcellular location">
    <subcellularLocation>
        <location evidence="2">Cell membrane</location>
        <topology evidence="2">Multi-pass membrane protein</topology>
    </subcellularLocation>
</comment>
<feature type="transmembrane region" description="Helical" evidence="12">
    <location>
        <begin position="347"/>
        <end position="368"/>
    </location>
</feature>
<keyword evidence="11" id="KW-0175">Coiled coil</keyword>
<dbReference type="EMBL" id="AP024488">
    <property type="protein sequence ID" value="BCS97903.1"/>
    <property type="molecule type" value="Genomic_DNA"/>
</dbReference>
<evidence type="ECO:0000313" key="17">
    <source>
        <dbReference type="Proteomes" id="UP001320148"/>
    </source>
</evidence>
<evidence type="ECO:0000256" key="3">
    <source>
        <dbReference type="ARBA" id="ARBA00012438"/>
    </source>
</evidence>
<dbReference type="CDD" id="cd17546">
    <property type="entry name" value="REC_hyHK_CKI1_RcsC-like"/>
    <property type="match status" value="1"/>
</dbReference>
<evidence type="ECO:0000256" key="8">
    <source>
        <dbReference type="ARBA" id="ARBA00023012"/>
    </source>
</evidence>
<dbReference type="EC" id="2.7.13.3" evidence="3"/>
<dbReference type="InterPro" id="IPR036890">
    <property type="entry name" value="HATPase_C_sf"/>
</dbReference>
<reference evidence="16 17" key="1">
    <citation type="submission" date="2021-02" db="EMBL/GenBank/DDBJ databases">
        <title>Complete genome of Desulfoluna sp. strain ASN36.</title>
        <authorList>
            <person name="Takahashi A."/>
            <person name="Kojima H."/>
            <person name="Fukui M."/>
        </authorList>
    </citation>
    <scope>NUCLEOTIDE SEQUENCE [LARGE SCALE GENOMIC DNA]</scope>
    <source>
        <strain evidence="16 17">ASN36</strain>
    </source>
</reference>
<dbReference type="PRINTS" id="PR00344">
    <property type="entry name" value="BCTRLSENSOR"/>
</dbReference>
<keyword evidence="5 10" id="KW-0597">Phosphoprotein</keyword>
<keyword evidence="4" id="KW-1003">Cell membrane</keyword>
<dbReference type="Gene3D" id="3.40.50.2300">
    <property type="match status" value="4"/>
</dbReference>
<organism evidence="16 17">
    <name type="scientific">Desulfoluna limicola</name>
    <dbReference type="NCBI Taxonomy" id="2810562"/>
    <lineage>
        <taxon>Bacteria</taxon>
        <taxon>Pseudomonadati</taxon>
        <taxon>Thermodesulfobacteriota</taxon>
        <taxon>Desulfobacteria</taxon>
        <taxon>Desulfobacterales</taxon>
        <taxon>Desulfolunaceae</taxon>
        <taxon>Desulfoluna</taxon>
    </lineage>
</organism>
<dbReference type="Pfam" id="PF00072">
    <property type="entry name" value="Response_reg"/>
    <property type="match status" value="2"/>
</dbReference>
<evidence type="ECO:0000256" key="4">
    <source>
        <dbReference type="ARBA" id="ARBA00022475"/>
    </source>
</evidence>
<dbReference type="InterPro" id="IPR033480">
    <property type="entry name" value="sCache_2"/>
</dbReference>
<dbReference type="PROSITE" id="PS50110">
    <property type="entry name" value="RESPONSE_REGULATORY"/>
    <property type="match status" value="2"/>
</dbReference>
<dbReference type="Pfam" id="PF13426">
    <property type="entry name" value="PAS_9"/>
    <property type="match status" value="1"/>
</dbReference>